<dbReference type="Pfam" id="PF00593">
    <property type="entry name" value="TonB_dep_Rec_b-barrel"/>
    <property type="match status" value="1"/>
</dbReference>
<keyword evidence="14" id="KW-1185">Reference proteome</keyword>
<feature type="domain" description="TonB-dependent receptor-like beta-barrel" evidence="11">
    <location>
        <begin position="464"/>
        <end position="977"/>
    </location>
</feature>
<dbReference type="Gene3D" id="2.170.130.10">
    <property type="entry name" value="TonB-dependent receptor, plug domain"/>
    <property type="match status" value="1"/>
</dbReference>
<feature type="signal peptide" evidence="10">
    <location>
        <begin position="1"/>
        <end position="30"/>
    </location>
</feature>
<dbReference type="EMBL" id="JBHRTL010000006">
    <property type="protein sequence ID" value="MFC3154723.1"/>
    <property type="molecule type" value="Genomic_DNA"/>
</dbReference>
<evidence type="ECO:0000256" key="3">
    <source>
        <dbReference type="ARBA" id="ARBA00022452"/>
    </source>
</evidence>
<evidence type="ECO:0000259" key="11">
    <source>
        <dbReference type="Pfam" id="PF00593"/>
    </source>
</evidence>
<dbReference type="PANTHER" id="PTHR40980">
    <property type="entry name" value="PLUG DOMAIN-CONTAINING PROTEIN"/>
    <property type="match status" value="1"/>
</dbReference>
<dbReference type="NCBIfam" id="TIGR01782">
    <property type="entry name" value="TonB-Xanth-Caul"/>
    <property type="match status" value="1"/>
</dbReference>
<gene>
    <name evidence="13" type="ORF">ACFOEB_05860</name>
</gene>
<evidence type="ECO:0000256" key="7">
    <source>
        <dbReference type="ARBA" id="ARBA00023237"/>
    </source>
</evidence>
<evidence type="ECO:0000256" key="1">
    <source>
        <dbReference type="ARBA" id="ARBA00004571"/>
    </source>
</evidence>
<comment type="similarity">
    <text evidence="8 9">Belongs to the TonB-dependent receptor family.</text>
</comment>
<evidence type="ECO:0000313" key="13">
    <source>
        <dbReference type="EMBL" id="MFC3154723.1"/>
    </source>
</evidence>
<evidence type="ECO:0000256" key="8">
    <source>
        <dbReference type="PROSITE-ProRule" id="PRU01360"/>
    </source>
</evidence>
<dbReference type="InterPro" id="IPR036942">
    <property type="entry name" value="Beta-barrel_TonB_sf"/>
</dbReference>
<accession>A0ABV7HPU2</accession>
<evidence type="ECO:0000256" key="6">
    <source>
        <dbReference type="ARBA" id="ARBA00023136"/>
    </source>
</evidence>
<sequence>MYNKVSFKRKLIASAVASCALSGFSSLAFAQDSDPMLEEVVVTGIRASLDRAMDVKRDSSGVVDAISAEDIGKFPDTNLAESLQRITGVSIDRQNGEGSQVTVRGFGPDYNMVTLNGRSMPTAAASPTGISTSRAFDFAQVASEVVSGVEVYKTGKASVASGGIGATINVKTARPLDNPGLNISVGAKAVTDTSNRNGSDVTPEVSGLFSWTDDSEMFGVGLSVSHQQRDSGASGSYVTQWNTQAWTDNTFSAADITNEPDVGQLYSQPTDIRYTIADRERTRDNAQLVLQFRPMDSLTGTLDYTYAQNDLEETRSEQSIWFLNGFDALTYDDSPVASPIVLSQDVLPINGGNSKDLGLAQQARGTSSTLESTGLNLSWDVTDNFSLTLDAHDSSAETTPDTSFGGSWVNFGMGANIVAHQIGYFNDGLPRFVIDEFSDCVGIGDDEPRNDMNCNGEFDPGDVGSQVNQTTYSAQYNDVTQVRLVGDLAFDNGGFRFGIESRETENRTEYSQTTDIMGNWALARPGDVSDLLSLEDFPSEFDEYDASPAGNQSFGDVYIGSAVDLAERVSGYETQDDTYYIFDNGFAPAPLSTNDTVKEEVDAAFFEVNLDSEIGGMPTHVTAGVRYETTDVTSTSQVRQPTSITWLSDDDFLRNYASANAEPYTVTASYDHLLPSFDFDINVLEDVKARFSYSKTIARPTYNNLSASTSVDQPSRPTINNPGTPNAIANANDPSLVPLESNNIDLSVEWYYDDSSYVSVGFYEKRVDNFIGIEPVDEPQFGLRDATNGPRAQAAVAALNDQGIEVTDGNLYTMVVAMENGIDFDDLDPLDAQANYSVNPNADDPLYMFQTNKPVNNKEAKIYGSEWAIQHFFGETGFGVQANYTTVEGDVGFDNTGDPSVAQFALVGLSDTANIVLLYDNYGFQGRLAYNWRDEFLNNANRYANNPEYTEAYQQLDFNVSYELTDNLTVSLEGINLTEESKRTYNRSVNQLWNYEQGAARYQLGARYTF</sequence>
<dbReference type="InterPro" id="IPR039426">
    <property type="entry name" value="TonB-dep_rcpt-like"/>
</dbReference>
<proteinExistence type="inferred from homology"/>
<name>A0ABV7HPU2_9GAMM</name>
<evidence type="ECO:0000256" key="4">
    <source>
        <dbReference type="ARBA" id="ARBA00022692"/>
    </source>
</evidence>
<evidence type="ECO:0000313" key="14">
    <source>
        <dbReference type="Proteomes" id="UP001595548"/>
    </source>
</evidence>
<keyword evidence="10" id="KW-0732">Signal</keyword>
<comment type="caution">
    <text evidence="13">The sequence shown here is derived from an EMBL/GenBank/DDBJ whole genome shotgun (WGS) entry which is preliminary data.</text>
</comment>
<dbReference type="PROSITE" id="PS52016">
    <property type="entry name" value="TONB_DEPENDENT_REC_3"/>
    <property type="match status" value="1"/>
</dbReference>
<protein>
    <submittedName>
        <fullName evidence="13">TonB-dependent receptor</fullName>
    </submittedName>
</protein>
<dbReference type="Proteomes" id="UP001595548">
    <property type="component" value="Unassembled WGS sequence"/>
</dbReference>
<dbReference type="RefSeq" id="WP_339614883.1">
    <property type="nucleotide sequence ID" value="NZ_AP031500.1"/>
</dbReference>
<keyword evidence="6 8" id="KW-0472">Membrane</keyword>
<comment type="subcellular location">
    <subcellularLocation>
        <location evidence="1 8">Cell outer membrane</location>
        <topology evidence="1 8">Multi-pass membrane protein</topology>
    </subcellularLocation>
</comment>
<dbReference type="PANTHER" id="PTHR40980:SF3">
    <property type="entry name" value="TONB-DEPENDENT RECEPTOR-LIKE BETA-BARREL DOMAIN-CONTAINING PROTEIN"/>
    <property type="match status" value="1"/>
</dbReference>
<dbReference type="InterPro" id="IPR010104">
    <property type="entry name" value="TonB_rcpt_bac"/>
</dbReference>
<keyword evidence="13" id="KW-0675">Receptor</keyword>
<feature type="chain" id="PRO_5047381092" evidence="10">
    <location>
        <begin position="31"/>
        <end position="1010"/>
    </location>
</feature>
<dbReference type="InterPro" id="IPR012910">
    <property type="entry name" value="Plug_dom"/>
</dbReference>
<dbReference type="InterPro" id="IPR000531">
    <property type="entry name" value="Beta-barrel_TonB"/>
</dbReference>
<evidence type="ECO:0000259" key="12">
    <source>
        <dbReference type="Pfam" id="PF07715"/>
    </source>
</evidence>
<dbReference type="Gene3D" id="2.40.170.20">
    <property type="entry name" value="TonB-dependent receptor, beta-barrel domain"/>
    <property type="match status" value="1"/>
</dbReference>
<dbReference type="SUPFAM" id="SSF56935">
    <property type="entry name" value="Porins"/>
    <property type="match status" value="1"/>
</dbReference>
<feature type="domain" description="TonB-dependent receptor plug" evidence="12">
    <location>
        <begin position="56"/>
        <end position="163"/>
    </location>
</feature>
<evidence type="ECO:0000256" key="5">
    <source>
        <dbReference type="ARBA" id="ARBA00023077"/>
    </source>
</evidence>
<evidence type="ECO:0000256" key="10">
    <source>
        <dbReference type="SAM" id="SignalP"/>
    </source>
</evidence>
<evidence type="ECO:0000256" key="2">
    <source>
        <dbReference type="ARBA" id="ARBA00022448"/>
    </source>
</evidence>
<evidence type="ECO:0000256" key="9">
    <source>
        <dbReference type="RuleBase" id="RU003357"/>
    </source>
</evidence>
<keyword evidence="2 8" id="KW-0813">Transport</keyword>
<keyword evidence="4 8" id="KW-0812">Transmembrane</keyword>
<keyword evidence="7 8" id="KW-0998">Cell outer membrane</keyword>
<keyword evidence="5 9" id="KW-0798">TonB box</keyword>
<dbReference type="Pfam" id="PF07715">
    <property type="entry name" value="Plug"/>
    <property type="match status" value="1"/>
</dbReference>
<reference evidence="14" key="1">
    <citation type="journal article" date="2019" name="Int. J. Syst. Evol. Microbiol.">
        <title>The Global Catalogue of Microorganisms (GCM) 10K type strain sequencing project: providing services to taxonomists for standard genome sequencing and annotation.</title>
        <authorList>
            <consortium name="The Broad Institute Genomics Platform"/>
            <consortium name="The Broad Institute Genome Sequencing Center for Infectious Disease"/>
            <person name="Wu L."/>
            <person name="Ma J."/>
        </authorList>
    </citation>
    <scope>NUCLEOTIDE SEQUENCE [LARGE SCALE GENOMIC DNA]</scope>
    <source>
        <strain evidence="14">KCTC 52141</strain>
    </source>
</reference>
<keyword evidence="3 8" id="KW-1134">Transmembrane beta strand</keyword>
<organism evidence="13 14">
    <name type="scientific">Gilvimarinus japonicus</name>
    <dbReference type="NCBI Taxonomy" id="1796469"/>
    <lineage>
        <taxon>Bacteria</taxon>
        <taxon>Pseudomonadati</taxon>
        <taxon>Pseudomonadota</taxon>
        <taxon>Gammaproteobacteria</taxon>
        <taxon>Cellvibrionales</taxon>
        <taxon>Cellvibrionaceae</taxon>
        <taxon>Gilvimarinus</taxon>
    </lineage>
</organism>
<dbReference type="InterPro" id="IPR037066">
    <property type="entry name" value="Plug_dom_sf"/>
</dbReference>